<dbReference type="OrthoDB" id="3666321at2"/>
<keyword evidence="11" id="KW-1185">Reference proteome</keyword>
<evidence type="ECO:0000259" key="8">
    <source>
        <dbReference type="Pfam" id="PF02770"/>
    </source>
</evidence>
<evidence type="ECO:0000313" key="11">
    <source>
        <dbReference type="Proteomes" id="UP000253868"/>
    </source>
</evidence>
<dbReference type="EMBL" id="CP031194">
    <property type="protein sequence ID" value="AXG81639.1"/>
    <property type="molecule type" value="Genomic_DNA"/>
</dbReference>
<dbReference type="Pfam" id="PF02770">
    <property type="entry name" value="Acyl-CoA_dh_M"/>
    <property type="match status" value="1"/>
</dbReference>
<feature type="domain" description="Acyl-CoA dehydrogenase/oxidase N-terminal" evidence="9">
    <location>
        <begin position="30"/>
        <end position="116"/>
    </location>
</feature>
<evidence type="ECO:0000259" key="9">
    <source>
        <dbReference type="Pfam" id="PF02771"/>
    </source>
</evidence>
<feature type="domain" description="Acyl-CoA oxidase/dehydrogenase middle" evidence="8">
    <location>
        <begin position="120"/>
        <end position="211"/>
    </location>
</feature>
<gene>
    <name evidence="10" type="ORF">DVK44_32390</name>
</gene>
<dbReference type="RefSeq" id="WP_114664180.1">
    <property type="nucleotide sequence ID" value="NZ_CP031194.1"/>
</dbReference>
<evidence type="ECO:0000256" key="1">
    <source>
        <dbReference type="ARBA" id="ARBA00001974"/>
    </source>
</evidence>
<dbReference type="SUPFAM" id="SSF47203">
    <property type="entry name" value="Acyl-CoA dehydrogenase C-terminal domain-like"/>
    <property type="match status" value="1"/>
</dbReference>
<comment type="cofactor">
    <cofactor evidence="1 5">
        <name>FAD</name>
        <dbReference type="ChEBI" id="CHEBI:57692"/>
    </cofactor>
</comment>
<dbReference type="PANTHER" id="PTHR43884:SF19">
    <property type="entry name" value="ACYL-COA DEHYDROGENASE FADE4-RELATED"/>
    <property type="match status" value="1"/>
</dbReference>
<dbReference type="InterPro" id="IPR036250">
    <property type="entry name" value="AcylCo_DH-like_C"/>
</dbReference>
<name>A0A345HY65_9ACTN</name>
<evidence type="ECO:0000256" key="5">
    <source>
        <dbReference type="RuleBase" id="RU362125"/>
    </source>
</evidence>
<dbReference type="Proteomes" id="UP000253868">
    <property type="component" value="Chromosome"/>
</dbReference>
<keyword evidence="4 5" id="KW-0274">FAD</keyword>
<accession>A0A345HY65</accession>
<dbReference type="AlphaFoldDB" id="A0A345HY65"/>
<dbReference type="InterPro" id="IPR037069">
    <property type="entry name" value="AcylCoA_DH/ox_N_sf"/>
</dbReference>
<dbReference type="KEGG" id="spad:DVK44_32390"/>
<dbReference type="GO" id="GO:0050660">
    <property type="term" value="F:flavin adenine dinucleotide binding"/>
    <property type="evidence" value="ECO:0007669"/>
    <property type="project" value="InterPro"/>
</dbReference>
<comment type="similarity">
    <text evidence="2 5">Belongs to the acyl-CoA dehydrogenase family.</text>
</comment>
<organism evidence="10 11">
    <name type="scientific">Streptomyces paludis</name>
    <dbReference type="NCBI Taxonomy" id="2282738"/>
    <lineage>
        <taxon>Bacteria</taxon>
        <taxon>Bacillati</taxon>
        <taxon>Actinomycetota</taxon>
        <taxon>Actinomycetes</taxon>
        <taxon>Kitasatosporales</taxon>
        <taxon>Streptomycetaceae</taxon>
        <taxon>Streptomyces</taxon>
    </lineage>
</organism>
<protein>
    <submittedName>
        <fullName evidence="10">Acyl-CoA dehydrogenase</fullName>
    </submittedName>
</protein>
<dbReference type="InterPro" id="IPR009100">
    <property type="entry name" value="AcylCoA_DH/oxidase_NM_dom_sf"/>
</dbReference>
<dbReference type="InterPro" id="IPR046373">
    <property type="entry name" value="Acyl-CoA_Oxase/DH_mid-dom_sf"/>
</dbReference>
<dbReference type="Pfam" id="PF02771">
    <property type="entry name" value="Acyl-CoA_dh_N"/>
    <property type="match status" value="1"/>
</dbReference>
<dbReference type="Pfam" id="PF00441">
    <property type="entry name" value="Acyl-CoA_dh_1"/>
    <property type="match status" value="1"/>
</dbReference>
<evidence type="ECO:0000313" key="10">
    <source>
        <dbReference type="EMBL" id="AXG81639.1"/>
    </source>
</evidence>
<evidence type="ECO:0000256" key="3">
    <source>
        <dbReference type="ARBA" id="ARBA00022630"/>
    </source>
</evidence>
<evidence type="ECO:0000256" key="4">
    <source>
        <dbReference type="ARBA" id="ARBA00022827"/>
    </source>
</evidence>
<evidence type="ECO:0000256" key="2">
    <source>
        <dbReference type="ARBA" id="ARBA00009347"/>
    </source>
</evidence>
<evidence type="ECO:0000259" key="7">
    <source>
        <dbReference type="Pfam" id="PF00441"/>
    </source>
</evidence>
<dbReference type="Gene3D" id="1.20.140.10">
    <property type="entry name" value="Butyryl-CoA Dehydrogenase, subunit A, domain 3"/>
    <property type="match status" value="1"/>
</dbReference>
<keyword evidence="5" id="KW-0560">Oxidoreductase</keyword>
<dbReference type="GO" id="GO:0005886">
    <property type="term" value="C:plasma membrane"/>
    <property type="evidence" value="ECO:0007669"/>
    <property type="project" value="TreeGrafter"/>
</dbReference>
<feature type="domain" description="Acyl-CoA dehydrogenase/oxidase C-terminal" evidence="7">
    <location>
        <begin position="232"/>
        <end position="363"/>
    </location>
</feature>
<dbReference type="Gene3D" id="1.10.540.10">
    <property type="entry name" value="Acyl-CoA dehydrogenase/oxidase, N-terminal domain"/>
    <property type="match status" value="1"/>
</dbReference>
<evidence type="ECO:0000256" key="6">
    <source>
        <dbReference type="SAM" id="MobiDB-lite"/>
    </source>
</evidence>
<dbReference type="InterPro" id="IPR006091">
    <property type="entry name" value="Acyl-CoA_Oxase/DH_mid-dom"/>
</dbReference>
<proteinExistence type="inferred from homology"/>
<dbReference type="GO" id="GO:0003995">
    <property type="term" value="F:acyl-CoA dehydrogenase activity"/>
    <property type="evidence" value="ECO:0007669"/>
    <property type="project" value="TreeGrafter"/>
</dbReference>
<dbReference type="PANTHER" id="PTHR43884">
    <property type="entry name" value="ACYL-COA DEHYDROGENASE"/>
    <property type="match status" value="1"/>
</dbReference>
<sequence length="569" mass="59318">MSTLTPEELEERLGDPADDANPYGFAAAVARDERDEFPEALHAELVAAGFHLNYLPKSWGGTLESFDRSLTLVRSAARRDVNVMPATMFSIIAATCLQLHGSAAQQRRAAEILCAGGAVAFALTEAGHGSELLANEVRLTDGVLTGEKWMVGLGLRCDAVYVVARTGERGPGAFTAVLLETAGVPAGLLERVPAPRTDGMRGIDLATLRFHGTPVPSGALVGRAGEALEAAVKAQQAVRLMSMAGSLGVADSAVRIALDFAATRRTGRTTLAASPHPRRELAVGAAALLAADAVALSAARGVHVVPESFSVWALAAKHVVAEATDDLIRRCGTVLATRSVLRERAPGAGLFQKLRRDSAVIRVIDASTLANLRSYAGQLPTLTEGAGRPDPAALEAVFTLDAGLPEYDPARLDMFARGADPVLAGLPDAAAEAAGALGAAGPPVRRLTEAVAGLGELTRAAREPGADPNALVDAAERYAWLHAAACCLHLWSANRDRSLYGTEPGSTGWLGAVLGYLLARADGTDPRRHGELLTPALDAVLELRDSHRLFTALPVRLAPPTGPATPRGA</sequence>
<dbReference type="InterPro" id="IPR009075">
    <property type="entry name" value="AcylCo_DH/oxidase_C"/>
</dbReference>
<reference evidence="11" key="1">
    <citation type="submission" date="2018-07" db="EMBL/GenBank/DDBJ databases">
        <authorList>
            <person name="Zhao J."/>
        </authorList>
    </citation>
    <scope>NUCLEOTIDE SEQUENCE [LARGE SCALE GENOMIC DNA]</scope>
    <source>
        <strain evidence="11">GSSD-12</strain>
    </source>
</reference>
<keyword evidence="3 5" id="KW-0285">Flavoprotein</keyword>
<dbReference type="SUPFAM" id="SSF56645">
    <property type="entry name" value="Acyl-CoA dehydrogenase NM domain-like"/>
    <property type="match status" value="1"/>
</dbReference>
<dbReference type="InterPro" id="IPR013786">
    <property type="entry name" value="AcylCoA_DH/ox_N"/>
</dbReference>
<dbReference type="Gene3D" id="2.40.110.10">
    <property type="entry name" value="Butyryl-CoA Dehydrogenase, subunit A, domain 2"/>
    <property type="match status" value="1"/>
</dbReference>
<feature type="region of interest" description="Disordered" evidence="6">
    <location>
        <begin position="1"/>
        <end position="20"/>
    </location>
</feature>